<comment type="subcellular location">
    <subcellularLocation>
        <location evidence="1">Nucleus</location>
    </subcellularLocation>
</comment>
<sequence length="555" mass="62294">MSGAMPKPLPVCEACRIRKVRCDPFEEPCRECRRAGMECIRTSAIRFKHHSGHEAGDGRDFPSRQVWTLPKTALRYHDETPRLVGMYDAYGPGYENDAILPTLRVENGPRNGIGLTQASHEDSGSLTHQTQPDPIQTFPIGGTALINSPSSHVLASAADTSAQEWVNNRPQSHDSPWTQSVGSDQVQSPGLQSAPRLSETEAMLLRNFSDNMALWADGTDPGRSFELEATSRALTNPVLLYAICAFSSRHVNRSRIDQDTTALEYQSMCLQLLIPAISAPQPVNESTLAAVAILRQNEEMDEDDERFHLEGVSRILENKYNLLSAGGLGEATAWLCLREEIYVSLSTQTPLRSSLAAFKHASWVKGNGDAAWANRMVLLLGEILSHAFEDTTEKSVTDQLKAKLRDWDHSKPISFRPIHYVPRKPALSRYLPEIWMLAAHHAVGLQYYHIAQLVLAVSNRMTSSNFLQYIEEHRAVEQQVRHHLLHVVGIATSNERAQNAWFTAHHCLAVWGGCLRRHGDQQASLDFLHMMQSRTGWRVQRLVEKLKYQWGEDSE</sequence>
<evidence type="ECO:0000256" key="2">
    <source>
        <dbReference type="ARBA" id="ARBA00023242"/>
    </source>
</evidence>
<accession>A0AB34KKP0</accession>
<gene>
    <name evidence="5" type="ORF">WHR41_05626</name>
</gene>
<dbReference type="PANTHER" id="PTHR37534:SF25">
    <property type="entry name" value="ZN(II)2CYS6 TRANSCRIPTION FACTOR (EUROFUNG)"/>
    <property type="match status" value="1"/>
</dbReference>
<organism evidence="5 6">
    <name type="scientific">Cladosporium halotolerans</name>
    <dbReference type="NCBI Taxonomy" id="1052096"/>
    <lineage>
        <taxon>Eukaryota</taxon>
        <taxon>Fungi</taxon>
        <taxon>Dikarya</taxon>
        <taxon>Ascomycota</taxon>
        <taxon>Pezizomycotina</taxon>
        <taxon>Dothideomycetes</taxon>
        <taxon>Dothideomycetidae</taxon>
        <taxon>Cladosporiales</taxon>
        <taxon>Cladosporiaceae</taxon>
        <taxon>Cladosporium</taxon>
    </lineage>
</organism>
<dbReference type="Pfam" id="PF00172">
    <property type="entry name" value="Zn_clus"/>
    <property type="match status" value="1"/>
</dbReference>
<proteinExistence type="predicted"/>
<dbReference type="InterPro" id="IPR036864">
    <property type="entry name" value="Zn2-C6_fun-type_DNA-bd_sf"/>
</dbReference>
<dbReference type="Gene3D" id="4.10.240.10">
    <property type="entry name" value="Zn(2)-C6 fungal-type DNA-binding domain"/>
    <property type="match status" value="1"/>
</dbReference>
<evidence type="ECO:0000256" key="3">
    <source>
        <dbReference type="SAM" id="MobiDB-lite"/>
    </source>
</evidence>
<feature type="region of interest" description="Disordered" evidence="3">
    <location>
        <begin position="166"/>
        <end position="194"/>
    </location>
</feature>
<name>A0AB34KKP0_9PEZI</name>
<dbReference type="PANTHER" id="PTHR37534">
    <property type="entry name" value="TRANSCRIPTIONAL ACTIVATOR PROTEIN UGA3"/>
    <property type="match status" value="1"/>
</dbReference>
<dbReference type="AlphaFoldDB" id="A0AB34KKP0"/>
<evidence type="ECO:0000313" key="5">
    <source>
        <dbReference type="EMBL" id="KAL1585509.1"/>
    </source>
</evidence>
<dbReference type="InterPro" id="IPR001138">
    <property type="entry name" value="Zn2Cys6_DnaBD"/>
</dbReference>
<evidence type="ECO:0000259" key="4">
    <source>
        <dbReference type="PROSITE" id="PS50048"/>
    </source>
</evidence>
<feature type="compositionally biased region" description="Polar residues" evidence="3">
    <location>
        <begin position="166"/>
        <end position="191"/>
    </location>
</feature>
<feature type="domain" description="Zn(2)-C6 fungal-type" evidence="4">
    <location>
        <begin position="11"/>
        <end position="41"/>
    </location>
</feature>
<evidence type="ECO:0000313" key="6">
    <source>
        <dbReference type="Proteomes" id="UP000803884"/>
    </source>
</evidence>
<dbReference type="GO" id="GO:0000981">
    <property type="term" value="F:DNA-binding transcription factor activity, RNA polymerase II-specific"/>
    <property type="evidence" value="ECO:0007669"/>
    <property type="project" value="InterPro"/>
</dbReference>
<dbReference type="Proteomes" id="UP000803884">
    <property type="component" value="Unassembled WGS sequence"/>
</dbReference>
<dbReference type="InterPro" id="IPR021858">
    <property type="entry name" value="Fun_TF"/>
</dbReference>
<protein>
    <recommendedName>
        <fullName evidence="4">Zn(2)-C6 fungal-type domain-containing protein</fullName>
    </recommendedName>
</protein>
<dbReference type="GO" id="GO:0008270">
    <property type="term" value="F:zinc ion binding"/>
    <property type="evidence" value="ECO:0007669"/>
    <property type="project" value="InterPro"/>
</dbReference>
<dbReference type="GeneID" id="96007069"/>
<dbReference type="PROSITE" id="PS50048">
    <property type="entry name" value="ZN2_CY6_FUNGAL_2"/>
    <property type="match status" value="1"/>
</dbReference>
<dbReference type="EMBL" id="JAAQHG020000019">
    <property type="protein sequence ID" value="KAL1585509.1"/>
    <property type="molecule type" value="Genomic_DNA"/>
</dbReference>
<dbReference type="CDD" id="cd00067">
    <property type="entry name" value="GAL4"/>
    <property type="match status" value="1"/>
</dbReference>
<reference evidence="5 6" key="1">
    <citation type="journal article" date="2020" name="Microbiol. Resour. Announc.">
        <title>Draft Genome Sequence of a Cladosporium Species Isolated from the Mesophotic Ascidian Didemnum maculosum.</title>
        <authorList>
            <person name="Gioti A."/>
            <person name="Siaperas R."/>
            <person name="Nikolaivits E."/>
            <person name="Le Goff G."/>
            <person name="Ouazzani J."/>
            <person name="Kotoulas G."/>
            <person name="Topakas E."/>
        </authorList>
    </citation>
    <scope>NUCLEOTIDE SEQUENCE [LARGE SCALE GENOMIC DNA]</scope>
    <source>
        <strain evidence="5 6">TM138-S3</strain>
    </source>
</reference>
<dbReference type="GO" id="GO:0005634">
    <property type="term" value="C:nucleus"/>
    <property type="evidence" value="ECO:0007669"/>
    <property type="project" value="UniProtKB-SubCell"/>
</dbReference>
<dbReference type="SUPFAM" id="SSF57701">
    <property type="entry name" value="Zn2/Cys6 DNA-binding domain"/>
    <property type="match status" value="1"/>
</dbReference>
<dbReference type="PROSITE" id="PS00463">
    <property type="entry name" value="ZN2_CY6_FUNGAL_1"/>
    <property type="match status" value="1"/>
</dbReference>
<evidence type="ECO:0000256" key="1">
    <source>
        <dbReference type="ARBA" id="ARBA00004123"/>
    </source>
</evidence>
<dbReference type="GO" id="GO:0000976">
    <property type="term" value="F:transcription cis-regulatory region binding"/>
    <property type="evidence" value="ECO:0007669"/>
    <property type="project" value="TreeGrafter"/>
</dbReference>
<dbReference type="RefSeq" id="XP_069228615.1">
    <property type="nucleotide sequence ID" value="XM_069374231.1"/>
</dbReference>
<keyword evidence="2" id="KW-0539">Nucleus</keyword>
<keyword evidence="6" id="KW-1185">Reference proteome</keyword>
<comment type="caution">
    <text evidence="5">The sequence shown here is derived from an EMBL/GenBank/DDBJ whole genome shotgun (WGS) entry which is preliminary data.</text>
</comment>
<dbReference type="GO" id="GO:0045944">
    <property type="term" value="P:positive regulation of transcription by RNA polymerase II"/>
    <property type="evidence" value="ECO:0007669"/>
    <property type="project" value="TreeGrafter"/>
</dbReference>
<dbReference type="Pfam" id="PF11951">
    <property type="entry name" value="Fungal_trans_2"/>
    <property type="match status" value="1"/>
</dbReference>